<protein>
    <recommendedName>
        <fullName evidence="4">Translation machinery-associated protein 16</fullName>
    </recommendedName>
</protein>
<comment type="caution">
    <text evidence="3">The sequence shown here is derived from an EMBL/GenBank/DDBJ whole genome shotgun (WGS) entry which is preliminary data.</text>
</comment>
<dbReference type="Pfam" id="PF11176">
    <property type="entry name" value="Tma16"/>
    <property type="match status" value="1"/>
</dbReference>
<sequence length="242" mass="27518">MAGKGNAKVVVTHPKSRKVRQLQRQSRREKRISEQKGKRNAKAALEAARFFWFREQCLALGRTKLAFSREETQVLTEQYLKRNDEEIVALKSMRNPTAGRIKILEAMKTSEVDDFNSSKGIVIPDITNSDNLEILTSIWDGRADTAGVVRRVGLTRTGVSPAAPAVTELEGKLLTIDEVRERSIDFTSRKSRKFQTMKRVQSVKKTPTAEDVWLRSKKRGVDLQAKRLRQGREAVLKTRRAN</sequence>
<gene>
    <name evidence="3" type="ORF">DPX39_100083800</name>
</gene>
<evidence type="ECO:0000313" key="3">
    <source>
        <dbReference type="EMBL" id="RHW69150.1"/>
    </source>
</evidence>
<feature type="region of interest" description="Disordered" evidence="2">
    <location>
        <begin position="1"/>
        <end position="38"/>
    </location>
</feature>
<dbReference type="Gene3D" id="1.20.1440.170">
    <property type="entry name" value="Translation machinery-associated protein 16-like"/>
    <property type="match status" value="1"/>
</dbReference>
<evidence type="ECO:0000256" key="1">
    <source>
        <dbReference type="ARBA" id="ARBA00034127"/>
    </source>
</evidence>
<feature type="compositionally biased region" description="Basic residues" evidence="2">
    <location>
        <begin position="14"/>
        <end position="30"/>
    </location>
</feature>
<dbReference type="InterPro" id="IPR038356">
    <property type="entry name" value="Tma16_sf"/>
</dbReference>
<organism evidence="3">
    <name type="scientific">Trypanosoma brucei equiperdum</name>
    <dbReference type="NCBI Taxonomy" id="630700"/>
    <lineage>
        <taxon>Eukaryota</taxon>
        <taxon>Discoba</taxon>
        <taxon>Euglenozoa</taxon>
        <taxon>Kinetoplastea</taxon>
        <taxon>Metakinetoplastina</taxon>
        <taxon>Trypanosomatida</taxon>
        <taxon>Trypanosomatidae</taxon>
        <taxon>Trypanosoma</taxon>
    </lineage>
</organism>
<dbReference type="EMBL" id="QSBY01000010">
    <property type="protein sequence ID" value="RHW69150.1"/>
    <property type="molecule type" value="Genomic_DNA"/>
</dbReference>
<proteinExistence type="inferred from homology"/>
<dbReference type="Proteomes" id="UP000266743">
    <property type="component" value="Chromosome 10"/>
</dbReference>
<reference evidence="3" key="1">
    <citation type="submission" date="2018-09" db="EMBL/GenBank/DDBJ databases">
        <title>whole genome sequence of T. equiperdum IVM-t1 strain.</title>
        <authorList>
            <person name="Suganuma K."/>
        </authorList>
    </citation>
    <scope>NUCLEOTIDE SEQUENCE [LARGE SCALE GENOMIC DNA]</scope>
    <source>
        <strain evidence="3">IVM-t1</strain>
    </source>
</reference>
<dbReference type="GO" id="GO:0005634">
    <property type="term" value="C:nucleus"/>
    <property type="evidence" value="ECO:0007669"/>
    <property type="project" value="TreeGrafter"/>
</dbReference>
<name>A0A3L6L3P4_9TRYP</name>
<comment type="similarity">
    <text evidence="1">Belongs to the TMA16 family.</text>
</comment>
<dbReference type="FunFam" id="1.20.1440.170:FF:000004">
    <property type="entry name" value="Protein_of_uncharacterized_function_(DUF2962)_-_p utative"/>
    <property type="match status" value="1"/>
</dbReference>
<dbReference type="PANTHER" id="PTHR13349:SF2">
    <property type="entry name" value="TRANSLATION MACHINERY-ASSOCIATED PROTEIN 16"/>
    <property type="match status" value="1"/>
</dbReference>
<evidence type="ECO:0008006" key="4">
    <source>
        <dbReference type="Google" id="ProtNLM"/>
    </source>
</evidence>
<dbReference type="AlphaFoldDB" id="A0A3L6L3P4"/>
<dbReference type="PANTHER" id="PTHR13349">
    <property type="entry name" value="TRANSLATION MACHINERY-ASSOCIATED PROTEIN 16"/>
    <property type="match status" value="1"/>
</dbReference>
<evidence type="ECO:0000256" key="2">
    <source>
        <dbReference type="SAM" id="MobiDB-lite"/>
    </source>
</evidence>
<accession>A0A3L6L3P4</accession>
<dbReference type="InterPro" id="IPR021346">
    <property type="entry name" value="Tma16"/>
</dbReference>